<comment type="subcellular location">
    <subcellularLocation>
        <location evidence="1">Cytoplasm</location>
    </subcellularLocation>
</comment>
<proteinExistence type="predicted"/>
<evidence type="ECO:0000256" key="3">
    <source>
        <dbReference type="ARBA" id="ARBA00022553"/>
    </source>
</evidence>
<gene>
    <name evidence="10" type="ORF">LCGC14_1441620</name>
</gene>
<dbReference type="Gene3D" id="1.10.10.10">
    <property type="entry name" value="Winged helix-like DNA-binding domain superfamily/Winged helix DNA-binding domain"/>
    <property type="match status" value="1"/>
</dbReference>
<evidence type="ECO:0000259" key="8">
    <source>
        <dbReference type="PROSITE" id="PS50110"/>
    </source>
</evidence>
<evidence type="ECO:0000256" key="7">
    <source>
        <dbReference type="ARBA" id="ARBA00023163"/>
    </source>
</evidence>
<evidence type="ECO:0000256" key="2">
    <source>
        <dbReference type="ARBA" id="ARBA00022490"/>
    </source>
</evidence>
<dbReference type="InterPro" id="IPR001789">
    <property type="entry name" value="Sig_transdc_resp-reg_receiver"/>
</dbReference>
<dbReference type="GO" id="GO:0032993">
    <property type="term" value="C:protein-DNA complex"/>
    <property type="evidence" value="ECO:0007669"/>
    <property type="project" value="TreeGrafter"/>
</dbReference>
<feature type="domain" description="Response regulatory" evidence="8">
    <location>
        <begin position="7"/>
        <end position="120"/>
    </location>
</feature>
<dbReference type="SMART" id="SM00862">
    <property type="entry name" value="Trans_reg_C"/>
    <property type="match status" value="1"/>
</dbReference>
<dbReference type="InterPro" id="IPR036388">
    <property type="entry name" value="WH-like_DNA-bd_sf"/>
</dbReference>
<keyword evidence="7" id="KW-0804">Transcription</keyword>
<evidence type="ECO:0000259" key="9">
    <source>
        <dbReference type="PROSITE" id="PS51755"/>
    </source>
</evidence>
<keyword evidence="3" id="KW-0597">Phosphoprotein</keyword>
<accession>A0A0F9JKJ0</accession>
<feature type="domain" description="OmpR/PhoB-type" evidence="9">
    <location>
        <begin position="131"/>
        <end position="229"/>
    </location>
</feature>
<dbReference type="InterPro" id="IPR011006">
    <property type="entry name" value="CheY-like_superfamily"/>
</dbReference>
<evidence type="ECO:0000256" key="4">
    <source>
        <dbReference type="ARBA" id="ARBA00023012"/>
    </source>
</evidence>
<dbReference type="PANTHER" id="PTHR48111">
    <property type="entry name" value="REGULATOR OF RPOS"/>
    <property type="match status" value="1"/>
</dbReference>
<dbReference type="GO" id="GO:0000156">
    <property type="term" value="F:phosphorelay response regulator activity"/>
    <property type="evidence" value="ECO:0007669"/>
    <property type="project" value="TreeGrafter"/>
</dbReference>
<dbReference type="SUPFAM" id="SSF52172">
    <property type="entry name" value="CheY-like"/>
    <property type="match status" value="1"/>
</dbReference>
<dbReference type="PANTHER" id="PTHR48111:SF39">
    <property type="entry name" value="TRANSCRIPTIONAL REGULATORY PROTEIN CPXR"/>
    <property type="match status" value="1"/>
</dbReference>
<dbReference type="AlphaFoldDB" id="A0A0F9JKJ0"/>
<dbReference type="SMART" id="SM00448">
    <property type="entry name" value="REC"/>
    <property type="match status" value="1"/>
</dbReference>
<dbReference type="Pfam" id="PF00486">
    <property type="entry name" value="Trans_reg_C"/>
    <property type="match status" value="1"/>
</dbReference>
<keyword evidence="4" id="KW-0902">Two-component regulatory system</keyword>
<organism evidence="10">
    <name type="scientific">marine sediment metagenome</name>
    <dbReference type="NCBI Taxonomy" id="412755"/>
    <lineage>
        <taxon>unclassified sequences</taxon>
        <taxon>metagenomes</taxon>
        <taxon>ecological metagenomes</taxon>
    </lineage>
</organism>
<dbReference type="GO" id="GO:0000976">
    <property type="term" value="F:transcription cis-regulatory region binding"/>
    <property type="evidence" value="ECO:0007669"/>
    <property type="project" value="TreeGrafter"/>
</dbReference>
<dbReference type="GO" id="GO:0006355">
    <property type="term" value="P:regulation of DNA-templated transcription"/>
    <property type="evidence" value="ECO:0007669"/>
    <property type="project" value="InterPro"/>
</dbReference>
<evidence type="ECO:0000256" key="6">
    <source>
        <dbReference type="ARBA" id="ARBA00023125"/>
    </source>
</evidence>
<protein>
    <recommendedName>
        <fullName evidence="11">Two component transcriptional regulator, winged helix family</fullName>
    </recommendedName>
</protein>
<evidence type="ECO:0000256" key="5">
    <source>
        <dbReference type="ARBA" id="ARBA00023015"/>
    </source>
</evidence>
<name>A0A0F9JKJ0_9ZZZZ</name>
<dbReference type="PROSITE" id="PS51755">
    <property type="entry name" value="OMPR_PHOB"/>
    <property type="match status" value="1"/>
</dbReference>
<keyword evidence="2" id="KW-0963">Cytoplasm</keyword>
<dbReference type="EMBL" id="LAZR01009833">
    <property type="protein sequence ID" value="KKM70354.1"/>
    <property type="molecule type" value="Genomic_DNA"/>
</dbReference>
<evidence type="ECO:0008006" key="11">
    <source>
        <dbReference type="Google" id="ProtNLM"/>
    </source>
</evidence>
<dbReference type="PROSITE" id="PS50110">
    <property type="entry name" value="RESPONSE_REGULATORY"/>
    <property type="match status" value="1"/>
</dbReference>
<dbReference type="InterPro" id="IPR016032">
    <property type="entry name" value="Sig_transdc_resp-reg_C-effctor"/>
</dbReference>
<reference evidence="10" key="1">
    <citation type="journal article" date="2015" name="Nature">
        <title>Complex archaea that bridge the gap between prokaryotes and eukaryotes.</title>
        <authorList>
            <person name="Spang A."/>
            <person name="Saw J.H."/>
            <person name="Jorgensen S.L."/>
            <person name="Zaremba-Niedzwiedzka K."/>
            <person name="Martijn J."/>
            <person name="Lind A.E."/>
            <person name="van Eijk R."/>
            <person name="Schleper C."/>
            <person name="Guy L."/>
            <person name="Ettema T.J."/>
        </authorList>
    </citation>
    <scope>NUCLEOTIDE SEQUENCE</scope>
</reference>
<keyword evidence="6" id="KW-0238">DNA-binding</keyword>
<keyword evidence="5" id="KW-0805">Transcription regulation</keyword>
<dbReference type="SUPFAM" id="SSF46894">
    <property type="entry name" value="C-terminal effector domain of the bipartite response regulators"/>
    <property type="match status" value="1"/>
</dbReference>
<dbReference type="CDD" id="cd00383">
    <property type="entry name" value="trans_reg_C"/>
    <property type="match status" value="1"/>
</dbReference>
<comment type="caution">
    <text evidence="10">The sequence shown here is derived from an EMBL/GenBank/DDBJ whole genome shotgun (WGS) entry which is preliminary data.</text>
</comment>
<dbReference type="Gene3D" id="6.10.250.690">
    <property type="match status" value="1"/>
</dbReference>
<dbReference type="Pfam" id="PF00072">
    <property type="entry name" value="Response_reg"/>
    <property type="match status" value="1"/>
</dbReference>
<evidence type="ECO:0000256" key="1">
    <source>
        <dbReference type="ARBA" id="ARBA00004496"/>
    </source>
</evidence>
<sequence>MLQNPLKILIVEDDLALNDQISELVRNAGYEVDSYYDGESTLLAASKQQHQLMLLDVMLPKNDGFSVLRMLRKFSQMPVIMVTAKGAEEERITGLRRGADDYIAKPFNTTELLLRIEALLRRTHQDTRHSNDQIRIDNLVFNNLSKQVRVNNVDLELTKLQFNILWQLALFHGEVLSKAYLSQRALNKTLGAYDRGLDMHLSRIRRKLNQAGWQGDRLLTIHGEGYCLR</sequence>
<dbReference type="InterPro" id="IPR039420">
    <property type="entry name" value="WalR-like"/>
</dbReference>
<dbReference type="Gene3D" id="3.40.50.2300">
    <property type="match status" value="1"/>
</dbReference>
<dbReference type="InterPro" id="IPR001867">
    <property type="entry name" value="OmpR/PhoB-type_DNA-bd"/>
</dbReference>
<dbReference type="GO" id="GO:0005829">
    <property type="term" value="C:cytosol"/>
    <property type="evidence" value="ECO:0007669"/>
    <property type="project" value="TreeGrafter"/>
</dbReference>
<evidence type="ECO:0000313" key="10">
    <source>
        <dbReference type="EMBL" id="KKM70354.1"/>
    </source>
</evidence>